<dbReference type="NCBIfam" id="NF009711">
    <property type="entry name" value="PRK13240.1"/>
    <property type="match status" value="1"/>
</dbReference>
<dbReference type="GO" id="GO:0015979">
    <property type="term" value="P:photosynthesis"/>
    <property type="evidence" value="ECO:0007669"/>
    <property type="project" value="UniProtKB-UniRule"/>
</dbReference>
<keyword evidence="2 8" id="KW-0602">Photosynthesis</keyword>
<dbReference type="InterPro" id="IPR009388">
    <property type="entry name" value="PSII_PsbY"/>
</dbReference>
<evidence type="ECO:0000256" key="6">
    <source>
        <dbReference type="ARBA" id="ARBA00023136"/>
    </source>
</evidence>
<evidence type="ECO:0000256" key="9">
    <source>
        <dbReference type="SAM" id="Phobius"/>
    </source>
</evidence>
<keyword evidence="3 8" id="KW-0812">Transmembrane</keyword>
<evidence type="ECO:0000313" key="10">
    <source>
        <dbReference type="EMBL" id="QJF58802.1"/>
    </source>
</evidence>
<comment type="subcellular location">
    <subcellularLocation>
        <location evidence="1">Membrane</location>
    </subcellularLocation>
    <subcellularLocation>
        <location evidence="8">Plastid</location>
        <location evidence="8">Chloroplast thylakoid membrane</location>
        <topology evidence="8">Single-pass membrane protein</topology>
    </subcellularLocation>
</comment>
<comment type="subunit">
    <text evidence="8">PSII is composed of 1 copy each of membrane proteins PsbA, PsbB, PsbC, PsbD, PsbE, PsbF, PsbH, PsbI, PsbJ, PsbK, PsbL, PsbM, PsbT, PsbY, PsbZ, Psb30/Ycf12, at least 3 peripheral proteins of the oxygen-evolving complex and a large number of cofactors. It forms dimeric complexes.</text>
</comment>
<evidence type="ECO:0000256" key="8">
    <source>
        <dbReference type="HAMAP-Rule" id="MF_00717"/>
    </source>
</evidence>
<name>A0A6M3WBW8_COROI</name>
<evidence type="ECO:0000256" key="5">
    <source>
        <dbReference type="ARBA" id="ARBA00023078"/>
    </source>
</evidence>
<dbReference type="GO" id="GO:0009535">
    <property type="term" value="C:chloroplast thylakoid membrane"/>
    <property type="evidence" value="ECO:0007669"/>
    <property type="project" value="UniProtKB-SubCell"/>
</dbReference>
<comment type="function">
    <text evidence="8">Loosely associated component of the core of photosystem II (PSII). PSII is a light-driven water plastoquinone oxidoreductase, using light energy to abstract electrons from H(2)O, generating a proton gradient subsequently used for ATP formation.</text>
</comment>
<sequence length="47" mass="5245">MIILEIKVSQYMDKRLLVVLIPVLAAASWALYNIGRAALQQLRSMGS</sequence>
<keyword evidence="10" id="KW-0150">Chloroplast</keyword>
<dbReference type="GO" id="GO:0030145">
    <property type="term" value="F:manganese ion binding"/>
    <property type="evidence" value="ECO:0007669"/>
    <property type="project" value="InterPro"/>
</dbReference>
<evidence type="ECO:0000256" key="4">
    <source>
        <dbReference type="ARBA" id="ARBA00022989"/>
    </source>
</evidence>
<dbReference type="EMBL" id="MT211886">
    <property type="protein sequence ID" value="QJF58802.1"/>
    <property type="molecule type" value="Genomic_DNA"/>
</dbReference>
<geneLocation type="chloroplast" evidence="10"/>
<feature type="topological domain" description="Stromal" evidence="8">
    <location>
        <begin position="35"/>
        <end position="47"/>
    </location>
</feature>
<gene>
    <name evidence="8 10" type="primary">psbY</name>
</gene>
<keyword evidence="7 8" id="KW-0604">Photosystem II</keyword>
<keyword evidence="5 8" id="KW-0793">Thylakoid</keyword>
<proteinExistence type="inferred from homology"/>
<feature type="transmembrane region" description="Helical" evidence="9">
    <location>
        <begin position="16"/>
        <end position="35"/>
    </location>
</feature>
<keyword evidence="4 8" id="KW-1133">Transmembrane helix</keyword>
<dbReference type="Pfam" id="PF06298">
    <property type="entry name" value="PsbY"/>
    <property type="match status" value="1"/>
</dbReference>
<reference evidence="10" key="1">
    <citation type="submission" date="2020-03" db="EMBL/GenBank/DDBJ databases">
        <title>Mitochondrial and Plastid genome variability of Corallina officinalis (Corallinales, Rhodophyta).</title>
        <authorList>
            <person name="Yesson C."/>
            <person name="Bian X."/>
            <person name="Williamson C."/>
            <person name="Briscoe A.G."/>
            <person name="Brodie J."/>
        </authorList>
    </citation>
    <scope>NUCLEOTIDE SEQUENCE</scope>
</reference>
<accession>A0A6M3WBW8</accession>
<keyword evidence="10" id="KW-0934">Plastid</keyword>
<dbReference type="HAMAP" id="MF_00717">
    <property type="entry name" value="PSII_PsbY"/>
    <property type="match status" value="1"/>
</dbReference>
<keyword evidence="6 8" id="KW-0472">Membrane</keyword>
<evidence type="ECO:0000256" key="1">
    <source>
        <dbReference type="ARBA" id="ARBA00004370"/>
    </source>
</evidence>
<feature type="topological domain" description="Lumenal" evidence="8">
    <location>
        <begin position="1"/>
        <end position="15"/>
    </location>
</feature>
<dbReference type="AlphaFoldDB" id="A0A6M3WBW8"/>
<comment type="similarity">
    <text evidence="8">Belongs to the PsbY family.</text>
</comment>
<organism evidence="10">
    <name type="scientific">Corallina officinalis</name>
    <name type="common">Coral seaweed</name>
    <dbReference type="NCBI Taxonomy" id="35170"/>
    <lineage>
        <taxon>Eukaryota</taxon>
        <taxon>Rhodophyta</taxon>
        <taxon>Florideophyceae</taxon>
        <taxon>Corallinophycidae</taxon>
        <taxon>Corallinales</taxon>
        <taxon>Corallinaceae</taxon>
        <taxon>Corallinoideae</taxon>
        <taxon>Corallina</taxon>
    </lineage>
</organism>
<dbReference type="EMBL" id="MT211885">
    <property type="protein sequence ID" value="QJF58603.1"/>
    <property type="molecule type" value="Genomic_DNA"/>
</dbReference>
<evidence type="ECO:0000256" key="2">
    <source>
        <dbReference type="ARBA" id="ARBA00022531"/>
    </source>
</evidence>
<evidence type="ECO:0000256" key="7">
    <source>
        <dbReference type="ARBA" id="ARBA00023276"/>
    </source>
</evidence>
<dbReference type="GO" id="GO:0009523">
    <property type="term" value="C:photosystem II"/>
    <property type="evidence" value="ECO:0007669"/>
    <property type="project" value="UniProtKB-KW"/>
</dbReference>
<evidence type="ECO:0000256" key="3">
    <source>
        <dbReference type="ARBA" id="ARBA00022692"/>
    </source>
</evidence>
<dbReference type="EMBL" id="MT211887">
    <property type="protein sequence ID" value="QJF59001.1"/>
    <property type="molecule type" value="Genomic_DNA"/>
</dbReference>
<protein>
    <recommendedName>
        <fullName evidence="8">Photosystem II reaction center protein Y</fullName>
    </recommendedName>
</protein>